<dbReference type="AlphaFoldDB" id="Q6IJM0"/>
<gene>
    <name evidence="1" type="ORF">HDC14627</name>
</gene>
<accession>Q6IJM0</accession>
<dbReference type="EMBL" id="BK002696">
    <property type="protein sequence ID" value="DAA04201.1"/>
    <property type="molecule type" value="Genomic_DNA"/>
</dbReference>
<name>Q6IJM0_DROME</name>
<proteinExistence type="predicted"/>
<sequence length="69" mass="7684">MAGNQFAAMADFFFRGPSALCDCFSFRRASSSISVDCQSMILADILFACFRCAQLSRRVCCICCACCRW</sequence>
<reference evidence="1" key="1">
    <citation type="journal article" date="2003" name="Genome Biol.">
        <title>An integrated gene annotation and transcriptional profiling approach towards the full gene content of the Drosophila genome.</title>
        <authorList>
            <person name="Hild M."/>
            <person name="Beckmann B."/>
            <person name="Haas S.A."/>
            <person name="Koch B."/>
            <person name="Solovyev V."/>
            <person name="Busold C."/>
            <person name="Fellenberg K."/>
            <person name="Boutros M."/>
            <person name="Vingron M."/>
            <person name="Sauer F."/>
            <person name="Hoheisel J.D."/>
            <person name="Paro R."/>
        </authorList>
    </citation>
    <scope>NUCLEOTIDE SEQUENCE</scope>
</reference>
<evidence type="ECO:0000313" key="1">
    <source>
        <dbReference type="EMBL" id="DAA04201.1"/>
    </source>
</evidence>
<organism evidence="1">
    <name type="scientific">Drosophila melanogaster</name>
    <name type="common">Fruit fly</name>
    <dbReference type="NCBI Taxonomy" id="7227"/>
    <lineage>
        <taxon>Eukaryota</taxon>
        <taxon>Metazoa</taxon>
        <taxon>Ecdysozoa</taxon>
        <taxon>Arthropoda</taxon>
        <taxon>Hexapoda</taxon>
        <taxon>Insecta</taxon>
        <taxon>Pterygota</taxon>
        <taxon>Neoptera</taxon>
        <taxon>Endopterygota</taxon>
        <taxon>Diptera</taxon>
        <taxon>Brachycera</taxon>
        <taxon>Muscomorpha</taxon>
        <taxon>Ephydroidea</taxon>
        <taxon>Drosophilidae</taxon>
        <taxon>Drosophila</taxon>
        <taxon>Sophophora</taxon>
    </lineage>
</organism>
<protein>
    <submittedName>
        <fullName evidence="1">HDC14627</fullName>
    </submittedName>
</protein>